<feature type="non-terminal residue" evidence="1">
    <location>
        <position position="1"/>
    </location>
</feature>
<dbReference type="Proteomes" id="UP000050509">
    <property type="component" value="Unassembled WGS sequence"/>
</dbReference>
<dbReference type="EMBL" id="LJCR01003273">
    <property type="protein sequence ID" value="KPV47751.1"/>
    <property type="molecule type" value="Genomic_DNA"/>
</dbReference>
<protein>
    <submittedName>
        <fullName evidence="1">Aldose epimerase</fullName>
    </submittedName>
</protein>
<dbReference type="GO" id="GO:0005975">
    <property type="term" value="P:carbohydrate metabolic process"/>
    <property type="evidence" value="ECO:0007669"/>
    <property type="project" value="InterPro"/>
</dbReference>
<evidence type="ECO:0000313" key="1">
    <source>
        <dbReference type="EMBL" id="KPV47751.1"/>
    </source>
</evidence>
<sequence length="158" mass="17276">VATVGPTLQVELISRNTDTTPYTVGGALHTYFQVGDSSRVAIRGLEGTEYIDKVDGGARKRQDGPVTFAGEVDRIYLDTTADCLIDDPALGRTVRVGKANSRTTVVWNPWIEKARAMPDAEDDDYRDFVCVETVNAQDDVFELQPGDTHTLSLTIGLQ</sequence>
<keyword evidence="2" id="KW-1185">Reference proteome</keyword>
<dbReference type="PANTHER" id="PTHR11122:SF13">
    <property type="entry name" value="GLUCOSE-6-PHOSPHATE 1-EPIMERASE"/>
    <property type="match status" value="1"/>
</dbReference>
<reference evidence="1 2" key="1">
    <citation type="submission" date="2015-09" db="EMBL/GenBank/DDBJ databases">
        <title>Draft genome sequence of Kouleothrix aurantiaca JCM 19913.</title>
        <authorList>
            <person name="Hemp J."/>
        </authorList>
    </citation>
    <scope>NUCLEOTIDE SEQUENCE [LARGE SCALE GENOMIC DNA]</scope>
    <source>
        <strain evidence="1 2">COM-B</strain>
    </source>
</reference>
<dbReference type="Pfam" id="PF01263">
    <property type="entry name" value="Aldose_epim"/>
    <property type="match status" value="1"/>
</dbReference>
<evidence type="ECO:0000313" key="2">
    <source>
        <dbReference type="Proteomes" id="UP000050509"/>
    </source>
</evidence>
<dbReference type="GO" id="GO:0030246">
    <property type="term" value="F:carbohydrate binding"/>
    <property type="evidence" value="ECO:0007669"/>
    <property type="project" value="InterPro"/>
</dbReference>
<dbReference type="PANTHER" id="PTHR11122">
    <property type="entry name" value="APOSPORY-ASSOCIATED PROTEIN C-RELATED"/>
    <property type="match status" value="1"/>
</dbReference>
<dbReference type="SUPFAM" id="SSF74650">
    <property type="entry name" value="Galactose mutarotase-like"/>
    <property type="match status" value="1"/>
</dbReference>
<dbReference type="InterPro" id="IPR014718">
    <property type="entry name" value="GH-type_carb-bd"/>
</dbReference>
<dbReference type="Gene3D" id="2.70.98.10">
    <property type="match status" value="1"/>
</dbReference>
<gene>
    <name evidence="1" type="ORF">SE17_41775</name>
</gene>
<dbReference type="GO" id="GO:0016853">
    <property type="term" value="F:isomerase activity"/>
    <property type="evidence" value="ECO:0007669"/>
    <property type="project" value="InterPro"/>
</dbReference>
<dbReference type="InterPro" id="IPR008183">
    <property type="entry name" value="Aldose_1/G6P_1-epimerase"/>
</dbReference>
<proteinExistence type="predicted"/>
<organism evidence="1 2">
    <name type="scientific">Kouleothrix aurantiaca</name>
    <dbReference type="NCBI Taxonomy" id="186479"/>
    <lineage>
        <taxon>Bacteria</taxon>
        <taxon>Bacillati</taxon>
        <taxon>Chloroflexota</taxon>
        <taxon>Chloroflexia</taxon>
        <taxon>Chloroflexales</taxon>
        <taxon>Roseiflexineae</taxon>
        <taxon>Roseiflexaceae</taxon>
        <taxon>Kouleothrix</taxon>
    </lineage>
</organism>
<dbReference type="InterPro" id="IPR011013">
    <property type="entry name" value="Gal_mutarotase_sf_dom"/>
</dbReference>
<dbReference type="AlphaFoldDB" id="A0A0P9CQ40"/>
<name>A0A0P9CQ40_9CHLR</name>
<accession>A0A0P9CQ40</accession>
<comment type="caution">
    <text evidence="1">The sequence shown here is derived from an EMBL/GenBank/DDBJ whole genome shotgun (WGS) entry which is preliminary data.</text>
</comment>